<reference evidence="5" key="2">
    <citation type="submission" date="2018-10" db="UniProtKB">
        <authorList>
            <consortium name="EnsemblPlants"/>
        </authorList>
    </citation>
    <scope>IDENTIFICATION</scope>
</reference>
<keyword evidence="4" id="KW-0732">Signal</keyword>
<dbReference type="Gramene" id="TraesCS5A02G302700.1">
    <property type="protein sequence ID" value="TraesCS5A02G302700.1.cds1"/>
    <property type="gene ID" value="TraesCS5A02G302700"/>
</dbReference>
<dbReference type="AlphaFoldDB" id="A0A3B6KJ39"/>
<dbReference type="Gramene" id="TraesNOR5A03G02722100.1">
    <property type="protein sequence ID" value="TraesNOR5A03G02722100.1.CDS1"/>
    <property type="gene ID" value="TraesNOR5A03G02722100"/>
</dbReference>
<dbReference type="Gramene" id="TraesCAD_scaffold_053846_01G000300.1">
    <property type="protein sequence ID" value="TraesCAD_scaffold_053846_01G000300.1"/>
    <property type="gene ID" value="TraesCAD_scaffold_053846_01G000300"/>
</dbReference>
<comment type="subcellular location">
    <subcellularLocation>
        <location evidence="4">Secreted</location>
        <location evidence="4">Extracellular space</location>
        <location evidence="4">Apoplast</location>
    </subcellularLocation>
</comment>
<evidence type="ECO:0000313" key="5">
    <source>
        <dbReference type="EnsemblPlants" id="TraesCS5A02G302700.1.cds1"/>
    </source>
</evidence>
<dbReference type="EnsemblPlants" id="TraesCS5A02G302700.1">
    <property type="protein sequence ID" value="TraesCS5A02G302700.1.cds1"/>
    <property type="gene ID" value="TraesCS5A02G302700"/>
</dbReference>
<dbReference type="InterPro" id="IPR004265">
    <property type="entry name" value="Dirigent"/>
</dbReference>
<proteinExistence type="inferred from homology"/>
<comment type="subunit">
    <text evidence="2 4">Homodimer.</text>
</comment>
<dbReference type="Pfam" id="PF03018">
    <property type="entry name" value="Dirigent"/>
    <property type="match status" value="1"/>
</dbReference>
<evidence type="ECO:0000256" key="1">
    <source>
        <dbReference type="ARBA" id="ARBA00010746"/>
    </source>
</evidence>
<organism evidence="5">
    <name type="scientific">Triticum aestivum</name>
    <name type="common">Wheat</name>
    <dbReference type="NCBI Taxonomy" id="4565"/>
    <lineage>
        <taxon>Eukaryota</taxon>
        <taxon>Viridiplantae</taxon>
        <taxon>Streptophyta</taxon>
        <taxon>Embryophyta</taxon>
        <taxon>Tracheophyta</taxon>
        <taxon>Spermatophyta</taxon>
        <taxon>Magnoliopsida</taxon>
        <taxon>Liliopsida</taxon>
        <taxon>Poales</taxon>
        <taxon>Poaceae</taxon>
        <taxon>BOP clade</taxon>
        <taxon>Pooideae</taxon>
        <taxon>Triticodae</taxon>
        <taxon>Triticeae</taxon>
        <taxon>Triticinae</taxon>
        <taxon>Triticum</taxon>
    </lineage>
</organism>
<dbReference type="Gene3D" id="2.40.480.10">
    <property type="entry name" value="Allene oxide cyclase-like"/>
    <property type="match status" value="1"/>
</dbReference>
<dbReference type="InterPro" id="IPR044859">
    <property type="entry name" value="Allene_oxi_cyc_Dirigent"/>
</dbReference>
<dbReference type="Proteomes" id="UP000019116">
    <property type="component" value="Chromosome 5A"/>
</dbReference>
<dbReference type="Gramene" id="TraesCS5A03G0737500.1">
    <property type="protein sequence ID" value="TraesCS5A03G0737500.1.CDS1"/>
    <property type="gene ID" value="TraesCS5A03G0737500"/>
</dbReference>
<dbReference type="GO" id="GO:0048046">
    <property type="term" value="C:apoplast"/>
    <property type="evidence" value="ECO:0007669"/>
    <property type="project" value="UniProtKB-SubCell"/>
</dbReference>
<evidence type="ECO:0000256" key="4">
    <source>
        <dbReference type="RuleBase" id="RU363099"/>
    </source>
</evidence>
<keyword evidence="3 4" id="KW-0964">Secreted</keyword>
<comment type="function">
    <text evidence="4">Dirigent proteins impart stereoselectivity on the phenoxy radical-coupling reaction, yielding optically active lignans from two molecules of coniferyl alcohol in the biosynthesis of lignans, flavonolignans, and alkaloids and thus plays a central role in plant secondary metabolism.</text>
</comment>
<dbReference type="Gramene" id="TraesROB_scaffold_017521_01G000100.1">
    <property type="protein sequence ID" value="TraesROB_scaffold_017521_01G000100.1"/>
    <property type="gene ID" value="TraesROB_scaffold_017521_01G000100"/>
</dbReference>
<evidence type="ECO:0000313" key="6">
    <source>
        <dbReference type="Proteomes" id="UP000019116"/>
    </source>
</evidence>
<evidence type="ECO:0000256" key="2">
    <source>
        <dbReference type="ARBA" id="ARBA00011738"/>
    </source>
</evidence>
<reference evidence="5" key="1">
    <citation type="submission" date="2018-08" db="EMBL/GenBank/DDBJ databases">
        <authorList>
            <person name="Rossello M."/>
        </authorList>
    </citation>
    <scope>NUCLEOTIDE SEQUENCE [LARGE SCALE GENOMIC DNA]</scope>
    <source>
        <strain evidence="5">cv. Chinese Spring</strain>
    </source>
</reference>
<feature type="chain" id="PRO_5043076269" description="Dirigent protein" evidence="4">
    <location>
        <begin position="25"/>
        <end position="234"/>
    </location>
</feature>
<keyword evidence="4" id="KW-0052">Apoplast</keyword>
<dbReference type="Gramene" id="TraesARI5A03G02742150.1">
    <property type="protein sequence ID" value="TraesARI5A03G02742150.1.CDS1"/>
    <property type="gene ID" value="TraesARI5A03G02742150"/>
</dbReference>
<evidence type="ECO:0000256" key="3">
    <source>
        <dbReference type="ARBA" id="ARBA00022525"/>
    </source>
</evidence>
<dbReference type="GO" id="GO:0009699">
    <property type="term" value="P:phenylpropanoid biosynthetic process"/>
    <property type="evidence" value="ECO:0007669"/>
    <property type="project" value="UniProtKB-ARBA"/>
</dbReference>
<dbReference type="OrthoDB" id="666014at2759"/>
<keyword evidence="6" id="KW-1185">Reference proteome</keyword>
<dbReference type="SMR" id="A0A3B6KJ39"/>
<accession>A0A3B6KJ39</accession>
<feature type="signal peptide" evidence="4">
    <location>
        <begin position="1"/>
        <end position="24"/>
    </location>
</feature>
<sequence length="234" mass="25010">MTPSLPSLLLVLLLALWTAPYLPARAGCLTHIHLYMHETFAGPNATTLTAVPSPLGADATFGAVGVLDDELRDGPDARNSSLVRRYQGLFVSAGLVSPPGAQSAINLVFTAGERHGSTLAMLGPVLSFTSAIERAVVGGTGTFRMARRQPHAGVPRLRGRPVPGHVPCLIDGCACWFVCVQCYCVGVRCKYIFNWCSNVLETPTKCIQLLSIYAVHGSKASQTCSVYVCTIYML</sequence>
<protein>
    <recommendedName>
        <fullName evidence="4">Dirigent protein</fullName>
    </recommendedName>
</protein>
<dbReference type="PANTHER" id="PTHR21495">
    <property type="entry name" value="NUCLEOPORIN-RELATED"/>
    <property type="match status" value="1"/>
</dbReference>
<name>A0A3B6KJ39_WHEAT</name>
<comment type="similarity">
    <text evidence="1 4">Belongs to the plant dirigent protein family.</text>
</comment>